<evidence type="ECO:0000313" key="2">
    <source>
        <dbReference type="Proteomes" id="UP000078532"/>
    </source>
</evidence>
<reference evidence="1 2" key="1">
    <citation type="submission" date="2016-04" db="EMBL/GenBank/DDBJ databases">
        <authorList>
            <person name="Evans L.H."/>
            <person name="Alamgir A."/>
            <person name="Owens N."/>
            <person name="Weber N.D."/>
            <person name="Virtaneva K."/>
            <person name="Barbian K."/>
            <person name="Babar A."/>
            <person name="Rosenke K."/>
        </authorList>
    </citation>
    <scope>NUCLEOTIDE SEQUENCE [LARGE SCALE GENOMIC DNA]</scope>
    <source>
        <strain evidence="1 2">LMa1</strain>
    </source>
</reference>
<dbReference type="Proteomes" id="UP000078532">
    <property type="component" value="Unassembled WGS sequence"/>
</dbReference>
<keyword evidence="2" id="KW-1185">Reference proteome</keyword>
<dbReference type="EMBL" id="LYVF01000204">
    <property type="protein sequence ID" value="OAT79279.1"/>
    <property type="molecule type" value="Genomic_DNA"/>
</dbReference>
<evidence type="ECO:0000313" key="1">
    <source>
        <dbReference type="EMBL" id="OAT79279.1"/>
    </source>
</evidence>
<dbReference type="RefSeq" id="WP_066671947.1">
    <property type="nucleotide sequence ID" value="NZ_LYVF01000204.1"/>
</dbReference>
<comment type="caution">
    <text evidence="1">The sequence shown here is derived from an EMBL/GenBank/DDBJ whole genome shotgun (WGS) entry which is preliminary data.</text>
</comment>
<proteinExistence type="predicted"/>
<accession>A0A1B7LAC8</accession>
<sequence length="64" mass="7721">MIKTKDMHKEEINHTFCSWCDYRRMVASNTYWGCGLDEKELDERCPYRLAVQREEKAEQGHDTH</sequence>
<name>A0A1B7LAC8_9FIRM</name>
<gene>
    <name evidence="1" type="ORF">A6M21_16360</name>
</gene>
<dbReference type="AlphaFoldDB" id="A0A1B7LAC8"/>
<protein>
    <submittedName>
        <fullName evidence="1">Uncharacterized protein</fullName>
    </submittedName>
</protein>
<organism evidence="1 2">
    <name type="scientific">Desulfotomaculum copahuensis</name>
    <dbReference type="NCBI Taxonomy" id="1838280"/>
    <lineage>
        <taxon>Bacteria</taxon>
        <taxon>Bacillati</taxon>
        <taxon>Bacillota</taxon>
        <taxon>Clostridia</taxon>
        <taxon>Eubacteriales</taxon>
        <taxon>Desulfotomaculaceae</taxon>
        <taxon>Desulfotomaculum</taxon>
    </lineage>
</organism>
<dbReference type="OrthoDB" id="1809654at2"/>